<dbReference type="Gene3D" id="3.40.50.300">
    <property type="entry name" value="P-loop containing nucleotide triphosphate hydrolases"/>
    <property type="match status" value="1"/>
</dbReference>
<reference evidence="6 7" key="1">
    <citation type="journal article" date="2018" name="G3 (Bethesda)">
        <title>A High-Quality Reference Genome for the Invasive Mosquitofish Gambusia affinis Using a Chicago Library.</title>
        <authorList>
            <person name="Hoffberg S.L."/>
            <person name="Troendle N.J."/>
            <person name="Glenn T.C."/>
            <person name="Mahmud O."/>
            <person name="Louha S."/>
            <person name="Chalopin D."/>
            <person name="Bennetzen J.L."/>
            <person name="Mauricio R."/>
        </authorList>
    </citation>
    <scope>NUCLEOTIDE SEQUENCE [LARGE SCALE GENOMIC DNA]</scope>
    <source>
        <strain evidence="6">NE01/NJP1002.9</strain>
        <tissue evidence="6">Muscle</tissue>
    </source>
</reference>
<feature type="coiled-coil region" evidence="3">
    <location>
        <begin position="18"/>
        <end position="139"/>
    </location>
</feature>
<feature type="region of interest" description="Disordered" evidence="4">
    <location>
        <begin position="373"/>
        <end position="404"/>
    </location>
</feature>
<protein>
    <recommendedName>
        <fullName evidence="5">RecF/RecN/SMC N-terminal domain-containing protein</fullName>
    </recommendedName>
</protein>
<evidence type="ECO:0000256" key="2">
    <source>
        <dbReference type="ARBA" id="ARBA00022454"/>
    </source>
</evidence>
<dbReference type="FunFam" id="3.40.50.300:FF:000370">
    <property type="entry name" value="Structural maintenance of chromosomes 3"/>
    <property type="match status" value="1"/>
</dbReference>
<dbReference type="Proteomes" id="UP000250572">
    <property type="component" value="Unassembled WGS sequence"/>
</dbReference>
<evidence type="ECO:0000256" key="3">
    <source>
        <dbReference type="SAM" id="Coils"/>
    </source>
</evidence>
<proteinExistence type="predicted"/>
<dbReference type="SUPFAM" id="SSF52540">
    <property type="entry name" value="P-loop containing nucleoside triphosphate hydrolases"/>
    <property type="match status" value="1"/>
</dbReference>
<feature type="region of interest" description="Disordered" evidence="4">
    <location>
        <begin position="526"/>
        <end position="549"/>
    </location>
</feature>
<dbReference type="InterPro" id="IPR027417">
    <property type="entry name" value="P-loop_NTPase"/>
</dbReference>
<keyword evidence="7" id="KW-1185">Reference proteome</keyword>
<evidence type="ECO:0000256" key="1">
    <source>
        <dbReference type="ARBA" id="ARBA00004286"/>
    </source>
</evidence>
<dbReference type="AlphaFoldDB" id="A0A315UUF6"/>
<sequence length="589" mass="67672">MNQMQQIETQQRKFKASRDSILSEMKMLKEKRQQSEKTFMPKQRSLQSLEASLHAMESTRESLKAELGTDLLSQLSLEDQRRVDDLNDEIRQLQQDNRQLLNERIKLEGIMTRVETYLNENLRKRLDQVEQELNELRETEGGTVLTATTSELDGINKRVKETLARSDDLDGLVDKTEAEIKEHIKSMERWKNIEKEQNDAINHDTKELEKMTNRQGMLLKKKEECMKKIRELGSLPQEAFEKYQTLTLKQLFRKLEQCNTELKKYSHVNKKALDQFVNFSEQKEKLIKRQDELDRGYKSIMELMNVLELRKYEAIQLTFKQVRADRKVTDENHLAPRESTITAPMLSFQVSKNFSEVFQKLVPGGKATLVMKKGDAEGSQSQDEGEGGEGSERGSGSQSSVPSVDQFTGVGIRVSFTGKQGEMREMQQLSGGQKSLVALALIFAIQKCDPAPFYLFDEIDQALDAQHRKAVSDMIVELAGHAQFITTTFRPELLESADKFYGVKFRNKVSHIDVITAEQAKDFVEDDTTHATDIRPSTEEKAKRSRPEEAASTGFAAFGSWKVFCSEFEAKRLQVVLPSPPWDKKHRRW</sequence>
<evidence type="ECO:0000259" key="5">
    <source>
        <dbReference type="Pfam" id="PF02463"/>
    </source>
</evidence>
<feature type="domain" description="RecF/RecN/SMC N-terminal" evidence="5">
    <location>
        <begin position="133"/>
        <end position="510"/>
    </location>
</feature>
<evidence type="ECO:0000313" key="7">
    <source>
        <dbReference type="Proteomes" id="UP000250572"/>
    </source>
</evidence>
<keyword evidence="3" id="KW-0175">Coiled coil</keyword>
<accession>A0A315UUF6</accession>
<evidence type="ECO:0000256" key="4">
    <source>
        <dbReference type="SAM" id="MobiDB-lite"/>
    </source>
</evidence>
<feature type="coiled-coil region" evidence="3">
    <location>
        <begin position="248"/>
        <end position="275"/>
    </location>
</feature>
<dbReference type="InterPro" id="IPR003395">
    <property type="entry name" value="RecF/RecN/SMC_N"/>
</dbReference>
<evidence type="ECO:0000313" key="6">
    <source>
        <dbReference type="EMBL" id="PWA14940.1"/>
    </source>
</evidence>
<comment type="subcellular location">
    <subcellularLocation>
        <location evidence="1">Chromosome</location>
    </subcellularLocation>
</comment>
<dbReference type="PANTHER" id="PTHR43977">
    <property type="entry name" value="STRUCTURAL MAINTENANCE OF CHROMOSOMES PROTEIN 3"/>
    <property type="match status" value="1"/>
</dbReference>
<dbReference type="EMBL" id="NHOQ01002739">
    <property type="protein sequence ID" value="PWA14940.1"/>
    <property type="molecule type" value="Genomic_DNA"/>
</dbReference>
<dbReference type="Pfam" id="PF02463">
    <property type="entry name" value="SMC_N"/>
    <property type="match status" value="1"/>
</dbReference>
<comment type="caution">
    <text evidence="6">The sequence shown here is derived from an EMBL/GenBank/DDBJ whole genome shotgun (WGS) entry which is preliminary data.</text>
</comment>
<keyword evidence="2" id="KW-0158">Chromosome</keyword>
<dbReference type="GO" id="GO:0005694">
    <property type="term" value="C:chromosome"/>
    <property type="evidence" value="ECO:0007669"/>
    <property type="project" value="UniProtKB-SubCell"/>
</dbReference>
<gene>
    <name evidence="6" type="ORF">CCH79_00014240</name>
</gene>
<organism evidence="6 7">
    <name type="scientific">Gambusia affinis</name>
    <name type="common">Western mosquitofish</name>
    <name type="synonym">Heterandria affinis</name>
    <dbReference type="NCBI Taxonomy" id="33528"/>
    <lineage>
        <taxon>Eukaryota</taxon>
        <taxon>Metazoa</taxon>
        <taxon>Chordata</taxon>
        <taxon>Craniata</taxon>
        <taxon>Vertebrata</taxon>
        <taxon>Euteleostomi</taxon>
        <taxon>Actinopterygii</taxon>
        <taxon>Neopterygii</taxon>
        <taxon>Teleostei</taxon>
        <taxon>Neoteleostei</taxon>
        <taxon>Acanthomorphata</taxon>
        <taxon>Ovalentaria</taxon>
        <taxon>Atherinomorphae</taxon>
        <taxon>Cyprinodontiformes</taxon>
        <taxon>Poeciliidae</taxon>
        <taxon>Poeciliinae</taxon>
        <taxon>Gambusia</taxon>
    </lineage>
</organism>
<name>A0A315UUF6_GAMAF</name>